<organism evidence="1 2">
    <name type="scientific">Colletotrichum liriopes</name>
    <dbReference type="NCBI Taxonomy" id="708192"/>
    <lineage>
        <taxon>Eukaryota</taxon>
        <taxon>Fungi</taxon>
        <taxon>Dikarya</taxon>
        <taxon>Ascomycota</taxon>
        <taxon>Pezizomycotina</taxon>
        <taxon>Sordariomycetes</taxon>
        <taxon>Hypocreomycetidae</taxon>
        <taxon>Glomerellales</taxon>
        <taxon>Glomerellaceae</taxon>
        <taxon>Colletotrichum</taxon>
        <taxon>Colletotrichum spaethianum species complex</taxon>
    </lineage>
</organism>
<reference evidence="1 2" key="1">
    <citation type="submission" date="2021-07" db="EMBL/GenBank/DDBJ databases">
        <title>Genome data of Colletotrichum spaethianum.</title>
        <authorList>
            <person name="Utami Y.D."/>
            <person name="Hiruma K."/>
        </authorList>
    </citation>
    <scope>NUCLEOTIDE SEQUENCE [LARGE SCALE GENOMIC DNA]</scope>
    <source>
        <strain evidence="1 2">MAFF 242679</strain>
    </source>
</reference>
<sequence length="93" mass="10161">MAISVQASSSLKFYWDPKVPVQYLSEDDGSRNNCDQSCIAVTTDSLFSIDCDLYLVMVSVMILAYLFDDIVKDATIGVVRIVLVERGFGLAGG</sequence>
<gene>
    <name evidence="1" type="ORF">ColLi_12714</name>
</gene>
<accession>A0AA37LZT0</accession>
<comment type="caution">
    <text evidence="1">The sequence shown here is derived from an EMBL/GenBank/DDBJ whole genome shotgun (WGS) entry which is preliminary data.</text>
</comment>
<name>A0AA37LZT0_9PEZI</name>
<evidence type="ECO:0000313" key="1">
    <source>
        <dbReference type="EMBL" id="GJC89876.1"/>
    </source>
</evidence>
<protein>
    <submittedName>
        <fullName evidence="1">Uncharacterized protein</fullName>
    </submittedName>
</protein>
<keyword evidence="2" id="KW-1185">Reference proteome</keyword>
<dbReference type="AlphaFoldDB" id="A0AA37LZT0"/>
<proteinExistence type="predicted"/>
<dbReference type="EMBL" id="BPPX01000046">
    <property type="protein sequence ID" value="GJC89876.1"/>
    <property type="molecule type" value="Genomic_DNA"/>
</dbReference>
<evidence type="ECO:0000313" key="2">
    <source>
        <dbReference type="Proteomes" id="UP001055172"/>
    </source>
</evidence>
<dbReference type="Proteomes" id="UP001055172">
    <property type="component" value="Unassembled WGS sequence"/>
</dbReference>